<evidence type="ECO:0000313" key="3">
    <source>
        <dbReference type="EMBL" id="OWP49263.1"/>
    </source>
</evidence>
<feature type="compositionally biased region" description="Low complexity" evidence="1">
    <location>
        <begin position="331"/>
        <end position="351"/>
    </location>
</feature>
<name>A0A246F7U6_PSENT</name>
<feature type="transmembrane region" description="Helical" evidence="2">
    <location>
        <begin position="191"/>
        <end position="213"/>
    </location>
</feature>
<feature type="transmembrane region" description="Helical" evidence="2">
    <location>
        <begin position="294"/>
        <end position="317"/>
    </location>
</feature>
<protein>
    <recommendedName>
        <fullName evidence="5">DUF805 domain-containing protein</fullName>
    </recommendedName>
</protein>
<dbReference type="InterPro" id="IPR045584">
    <property type="entry name" value="Pilin-like"/>
</dbReference>
<evidence type="ECO:0000256" key="2">
    <source>
        <dbReference type="SAM" id="Phobius"/>
    </source>
</evidence>
<reference evidence="3 4" key="1">
    <citation type="submission" date="2017-06" db="EMBL/GenBank/DDBJ databases">
        <title>Draft genome of Pseudomonas nitroreducens DF05.</title>
        <authorList>
            <person name="Iyer R."/>
        </authorList>
    </citation>
    <scope>NUCLEOTIDE SEQUENCE [LARGE SCALE GENOMIC DNA]</scope>
    <source>
        <strain evidence="3 4">DF05</strain>
    </source>
</reference>
<feature type="transmembrane region" description="Helical" evidence="2">
    <location>
        <begin position="219"/>
        <end position="240"/>
    </location>
</feature>
<organism evidence="3 4">
    <name type="scientific">Pseudomonas nitroreducens</name>
    <dbReference type="NCBI Taxonomy" id="46680"/>
    <lineage>
        <taxon>Bacteria</taxon>
        <taxon>Pseudomonadati</taxon>
        <taxon>Pseudomonadota</taxon>
        <taxon>Gammaproteobacteria</taxon>
        <taxon>Pseudomonadales</taxon>
        <taxon>Pseudomonadaceae</taxon>
        <taxon>Pseudomonas</taxon>
    </lineage>
</organism>
<keyword evidence="2" id="KW-0472">Membrane</keyword>
<evidence type="ECO:0000256" key="1">
    <source>
        <dbReference type="SAM" id="MobiDB-lite"/>
    </source>
</evidence>
<dbReference type="RefSeq" id="WP_088420400.1">
    <property type="nucleotide sequence ID" value="NZ_NJBA01000007.1"/>
</dbReference>
<dbReference type="PANTHER" id="PTHR34980">
    <property type="entry name" value="INNER MEMBRANE PROTEIN-RELATED-RELATED"/>
    <property type="match status" value="1"/>
</dbReference>
<keyword evidence="2" id="KW-1133">Transmembrane helix</keyword>
<comment type="caution">
    <text evidence="3">The sequence shown here is derived from an EMBL/GenBank/DDBJ whole genome shotgun (WGS) entry which is preliminary data.</text>
</comment>
<proteinExistence type="predicted"/>
<dbReference type="EMBL" id="NJBA01000007">
    <property type="protein sequence ID" value="OWP49263.1"/>
    <property type="molecule type" value="Genomic_DNA"/>
</dbReference>
<dbReference type="Gene3D" id="3.30.700.10">
    <property type="entry name" value="Glycoprotein, Type 4 Pilin"/>
    <property type="match status" value="1"/>
</dbReference>
<dbReference type="AlphaFoldDB" id="A0A246F7U6"/>
<sequence length="364" mass="38341">MDQSRFKIVFDGALMPQTPLETAKENLARLFKSDASKIEALFSGQPVVLKRDLSDDEANKYLRALHGAGANARKEAEGLTGLSLVETEDHPSEATLAARAAGESADNERMTCPKCGHEQASSIECSACGIVIDKYLARQAELAASPATAAAAPANAASPYAPPQAQVGDELPEFGELKVRSLSGRIGRVRYLGWSAALSFIVFGSYLVASLLMAVSLPLGVVAIAAVVIAAMVFSVPIGVQRLHDLGWSGWLWLALMVPFVNVVLSLLMLFMPGEQSANRFGPPPPPNSTGVKVLAFSWLLFPVFGGILAAIAIPAYQSYVERAQAAQASQYQQGDEAADPAASAEPSDGDFSSGDTEGGDSDQ</sequence>
<feature type="transmembrane region" description="Helical" evidence="2">
    <location>
        <begin position="252"/>
        <end position="274"/>
    </location>
</feature>
<dbReference type="STRING" id="46680.GCA_000807755_06425"/>
<accession>A0A246F7U6</accession>
<feature type="region of interest" description="Disordered" evidence="1">
    <location>
        <begin position="331"/>
        <end position="364"/>
    </location>
</feature>
<dbReference type="Proteomes" id="UP000198145">
    <property type="component" value="Unassembled WGS sequence"/>
</dbReference>
<dbReference type="PANTHER" id="PTHR34980:SF3">
    <property type="entry name" value="BLR8105 PROTEIN"/>
    <property type="match status" value="1"/>
</dbReference>
<evidence type="ECO:0008006" key="5">
    <source>
        <dbReference type="Google" id="ProtNLM"/>
    </source>
</evidence>
<dbReference type="eggNOG" id="COG3152">
    <property type="taxonomic scope" value="Bacteria"/>
</dbReference>
<dbReference type="InterPro" id="IPR008523">
    <property type="entry name" value="DUF805"/>
</dbReference>
<dbReference type="GO" id="GO:0005886">
    <property type="term" value="C:plasma membrane"/>
    <property type="evidence" value="ECO:0007669"/>
    <property type="project" value="TreeGrafter"/>
</dbReference>
<gene>
    <name evidence="3" type="ORF">CEG18_21265</name>
</gene>
<evidence type="ECO:0000313" key="4">
    <source>
        <dbReference type="Proteomes" id="UP000198145"/>
    </source>
</evidence>
<dbReference type="SUPFAM" id="SSF54523">
    <property type="entry name" value="Pili subunits"/>
    <property type="match status" value="1"/>
</dbReference>
<keyword evidence="2" id="KW-0812">Transmembrane</keyword>
<dbReference type="Pfam" id="PF05656">
    <property type="entry name" value="DUF805"/>
    <property type="match status" value="1"/>
</dbReference>